<proteinExistence type="predicted"/>
<dbReference type="AlphaFoldDB" id="A0A934IKD3"/>
<feature type="non-terminal residue" evidence="1">
    <location>
        <position position="1"/>
    </location>
</feature>
<evidence type="ECO:0000313" key="1">
    <source>
        <dbReference type="EMBL" id="MBJ3763574.1"/>
    </source>
</evidence>
<protein>
    <submittedName>
        <fullName evidence="1">Pentapeptide repeat-containing protein</fullName>
    </submittedName>
</protein>
<dbReference type="Proteomes" id="UP000642488">
    <property type="component" value="Unassembled WGS sequence"/>
</dbReference>
<gene>
    <name evidence="1" type="ORF">ILP92_12530</name>
</gene>
<comment type="caution">
    <text evidence="1">The sequence shown here is derived from an EMBL/GenBank/DDBJ whole genome shotgun (WGS) entry which is preliminary data.</text>
</comment>
<dbReference type="InterPro" id="IPR051082">
    <property type="entry name" value="Pentapeptide-BTB/POZ_domain"/>
</dbReference>
<dbReference type="Gene3D" id="2.160.20.80">
    <property type="entry name" value="E3 ubiquitin-protein ligase SopA"/>
    <property type="match status" value="1"/>
</dbReference>
<dbReference type="PANTHER" id="PTHR14136">
    <property type="entry name" value="BTB_POZ DOMAIN-CONTAINING PROTEIN KCTD9"/>
    <property type="match status" value="1"/>
</dbReference>
<dbReference type="InterPro" id="IPR001646">
    <property type="entry name" value="5peptide_repeat"/>
</dbReference>
<sequence>LYGAHLEGADLSGTHLEWANLSGTHLEGADLGGTHLEGADLGGAYLDGEISFAPAILRGAGARDINLEHIQCETFTEAFGDASVTLPDGYAAGEGKLSHWSPEKLDWENFYEAWRKWQAEQHPDLLPPYYTAED</sequence>
<dbReference type="Pfam" id="PF00805">
    <property type="entry name" value="Pentapeptide"/>
    <property type="match status" value="1"/>
</dbReference>
<dbReference type="SUPFAM" id="SSF141571">
    <property type="entry name" value="Pentapeptide repeat-like"/>
    <property type="match status" value="1"/>
</dbReference>
<evidence type="ECO:0000313" key="2">
    <source>
        <dbReference type="Proteomes" id="UP000642488"/>
    </source>
</evidence>
<dbReference type="EMBL" id="JAEKPD010000010">
    <property type="protein sequence ID" value="MBJ3763574.1"/>
    <property type="molecule type" value="Genomic_DNA"/>
</dbReference>
<accession>A0A934IKD3</accession>
<dbReference type="RefSeq" id="WP_198916733.1">
    <property type="nucleotide sequence ID" value="NZ_JAEKPD010000010.1"/>
</dbReference>
<name>A0A934IKD3_9RHOB</name>
<reference evidence="1" key="1">
    <citation type="submission" date="2020-12" db="EMBL/GenBank/DDBJ databases">
        <title>Bacterial taxonomy.</title>
        <authorList>
            <person name="Pan X."/>
        </authorList>
    </citation>
    <scope>NUCLEOTIDE SEQUENCE</scope>
    <source>
        <strain evidence="1">KCTC 52957</strain>
    </source>
</reference>
<organism evidence="1 2">
    <name type="scientific">Palleronia pontilimi</name>
    <dbReference type="NCBI Taxonomy" id="1964209"/>
    <lineage>
        <taxon>Bacteria</taxon>
        <taxon>Pseudomonadati</taxon>
        <taxon>Pseudomonadota</taxon>
        <taxon>Alphaproteobacteria</taxon>
        <taxon>Rhodobacterales</taxon>
        <taxon>Roseobacteraceae</taxon>
        <taxon>Palleronia</taxon>
    </lineage>
</organism>
<keyword evidence="2" id="KW-1185">Reference proteome</keyword>
<dbReference type="PANTHER" id="PTHR14136:SF17">
    <property type="entry name" value="BTB_POZ DOMAIN-CONTAINING PROTEIN KCTD9"/>
    <property type="match status" value="1"/>
</dbReference>